<comment type="caution">
    <text evidence="3">The sequence shown here is derived from an EMBL/GenBank/DDBJ whole genome shotgun (WGS) entry which is preliminary data.</text>
</comment>
<sequence length="117" mass="13458">MKPYQIIDVDALEESMMNNKEIIKQMIPMYLGQGVQDFNDLENAVEAQNHAEIKAKAHHIKPTMQYLGATELRLKFQELEDAGANQEPINAIKDLFMDIKKDFELAMAELKTYQESL</sequence>
<evidence type="ECO:0000256" key="1">
    <source>
        <dbReference type="PROSITE-ProRule" id="PRU00110"/>
    </source>
</evidence>
<dbReference type="RefSeq" id="WP_138093333.1">
    <property type="nucleotide sequence ID" value="NZ_JALXMZ010000022.1"/>
</dbReference>
<protein>
    <submittedName>
        <fullName evidence="3">Hpt domain-containing protein</fullName>
    </submittedName>
</protein>
<dbReference type="PROSITE" id="PS50894">
    <property type="entry name" value="HPT"/>
    <property type="match status" value="1"/>
</dbReference>
<dbReference type="InterPro" id="IPR036641">
    <property type="entry name" value="HPT_dom_sf"/>
</dbReference>
<organism evidence="3 4">
    <name type="scientific">Sphingobacterium daejeonense</name>
    <dbReference type="NCBI Taxonomy" id="371142"/>
    <lineage>
        <taxon>Bacteria</taxon>
        <taxon>Pseudomonadati</taxon>
        <taxon>Bacteroidota</taxon>
        <taxon>Sphingobacteriia</taxon>
        <taxon>Sphingobacteriales</taxon>
        <taxon>Sphingobacteriaceae</taxon>
        <taxon>Sphingobacterium</taxon>
    </lineage>
</organism>
<reference evidence="4" key="1">
    <citation type="journal article" date="2019" name="Int. J. Syst. Evol. Microbiol.">
        <title>The Global Catalogue of Microorganisms (GCM) 10K type strain sequencing project: providing services to taxonomists for standard genome sequencing and annotation.</title>
        <authorList>
            <consortium name="The Broad Institute Genomics Platform"/>
            <consortium name="The Broad Institute Genome Sequencing Center for Infectious Disease"/>
            <person name="Wu L."/>
            <person name="Ma J."/>
        </authorList>
    </citation>
    <scope>NUCLEOTIDE SEQUENCE [LARGE SCALE GENOMIC DNA]</scope>
    <source>
        <strain evidence="4">CCUG 52468</strain>
    </source>
</reference>
<feature type="domain" description="HPt" evidence="2">
    <location>
        <begin position="19"/>
        <end position="113"/>
    </location>
</feature>
<feature type="modified residue" description="Phosphohistidine" evidence="1">
    <location>
        <position position="58"/>
    </location>
</feature>
<proteinExistence type="predicted"/>
<dbReference type="Gene3D" id="1.20.120.160">
    <property type="entry name" value="HPT domain"/>
    <property type="match status" value="1"/>
</dbReference>
<evidence type="ECO:0000313" key="4">
    <source>
        <dbReference type="Proteomes" id="UP001597205"/>
    </source>
</evidence>
<dbReference type="Pfam" id="PF01627">
    <property type="entry name" value="Hpt"/>
    <property type="match status" value="1"/>
</dbReference>
<gene>
    <name evidence="3" type="ORF">ACFQ2C_08590</name>
</gene>
<dbReference type="SUPFAM" id="SSF47226">
    <property type="entry name" value="Histidine-containing phosphotransfer domain, HPT domain"/>
    <property type="match status" value="1"/>
</dbReference>
<evidence type="ECO:0000259" key="2">
    <source>
        <dbReference type="PROSITE" id="PS50894"/>
    </source>
</evidence>
<dbReference type="InterPro" id="IPR008207">
    <property type="entry name" value="Sig_transdc_His_kin_Hpt_dom"/>
</dbReference>
<dbReference type="EMBL" id="JBHTKY010000010">
    <property type="protein sequence ID" value="MFD1165658.1"/>
    <property type="molecule type" value="Genomic_DNA"/>
</dbReference>
<keyword evidence="1" id="KW-0597">Phosphoprotein</keyword>
<accession>A0ABW3RLP0</accession>
<evidence type="ECO:0000313" key="3">
    <source>
        <dbReference type="EMBL" id="MFD1165658.1"/>
    </source>
</evidence>
<dbReference type="Proteomes" id="UP001597205">
    <property type="component" value="Unassembled WGS sequence"/>
</dbReference>
<keyword evidence="4" id="KW-1185">Reference proteome</keyword>
<name>A0ABW3RLP0_9SPHI</name>